<accession>A0A0D0KV86</accession>
<dbReference type="EMBL" id="JXQV01000011">
    <property type="protein sequence ID" value="KIQ02232.1"/>
    <property type="molecule type" value="Genomic_DNA"/>
</dbReference>
<evidence type="ECO:0000259" key="1">
    <source>
        <dbReference type="Pfam" id="PF04717"/>
    </source>
</evidence>
<dbReference type="OrthoDB" id="7836531at2"/>
<protein>
    <recommendedName>
        <fullName evidence="1">Gp5/Type VI secretion system Vgr protein OB-fold domain-containing protein</fullName>
    </recommendedName>
</protein>
<evidence type="ECO:0000313" key="3">
    <source>
        <dbReference type="Proteomes" id="UP000035017"/>
    </source>
</evidence>
<comment type="caution">
    <text evidence="2">The sequence shown here is derived from an EMBL/GenBank/DDBJ whole genome shotgun (WGS) entry which is preliminary data.</text>
</comment>
<name>A0A0D0KV86_AGRTU</name>
<dbReference type="Pfam" id="PF04717">
    <property type="entry name" value="Phage_base_V"/>
    <property type="match status" value="1"/>
</dbReference>
<feature type="domain" description="Gp5/Type VI secretion system Vgr protein OB-fold" evidence="1">
    <location>
        <begin position="27"/>
        <end position="94"/>
    </location>
</feature>
<dbReference type="InterPro" id="IPR006531">
    <property type="entry name" value="Gp5/Vgr_OB"/>
</dbReference>
<evidence type="ECO:0000313" key="2">
    <source>
        <dbReference type="EMBL" id="KIQ02232.1"/>
    </source>
</evidence>
<dbReference type="Gene3D" id="2.40.50.230">
    <property type="entry name" value="Gp5 N-terminal domain"/>
    <property type="match status" value="1"/>
</dbReference>
<dbReference type="AlphaFoldDB" id="A0A0D0KV86"/>
<dbReference type="InterPro" id="IPR037026">
    <property type="entry name" value="Vgr_OB-fold_dom_sf"/>
</dbReference>
<dbReference type="Proteomes" id="UP000035017">
    <property type="component" value="Unassembled WGS sequence"/>
</dbReference>
<gene>
    <name evidence="2" type="ORF">RU07_12360</name>
</gene>
<reference evidence="2 3" key="1">
    <citation type="submission" date="2014-12" db="EMBL/GenBank/DDBJ databases">
        <title>16Stimator: statistical estimation of ribosomal gene copy numbers from draft genome assemblies.</title>
        <authorList>
            <person name="Perisin M.A."/>
            <person name="Vetter M."/>
            <person name="Gilbert J.A."/>
            <person name="Bergelson J."/>
        </authorList>
    </citation>
    <scope>NUCLEOTIDE SEQUENCE [LARGE SCALE GENOMIC DNA]</scope>
    <source>
        <strain evidence="2 3">MEJ076</strain>
    </source>
</reference>
<proteinExistence type="predicted"/>
<sequence>MRGIVDHIEQMGFRIAELERRDRNRRRKGKIAEISDDKSKYRVELSRQGEKPYVTPWIKARTLSAGGVKVDVLYSVGEQVDVVSESGDLADAQIDFSTYSDDNARENSDTPFHIKIGDTVIEASGGLVKVTAANVTVESEKVIVQAGNVQLGGEGGKKVARIGDKVHVQSGSSSGLWPIVEGSDTVFAID</sequence>
<organism evidence="2 3">
    <name type="scientific">Agrobacterium tumefaciens</name>
    <dbReference type="NCBI Taxonomy" id="358"/>
    <lineage>
        <taxon>Bacteria</taxon>
        <taxon>Pseudomonadati</taxon>
        <taxon>Pseudomonadota</taxon>
        <taxon>Alphaproteobacteria</taxon>
        <taxon>Hyphomicrobiales</taxon>
        <taxon>Rhizobiaceae</taxon>
        <taxon>Rhizobium/Agrobacterium group</taxon>
        <taxon>Agrobacterium</taxon>
        <taxon>Agrobacterium tumefaciens complex</taxon>
    </lineage>
</organism>